<dbReference type="Proteomes" id="UP000004881">
    <property type="component" value="Unassembled WGS sequence"/>
</dbReference>
<name>A0ABQ0HH05_9ACTN</name>
<evidence type="ECO:0008006" key="4">
    <source>
        <dbReference type="Google" id="ProtNLM"/>
    </source>
</evidence>
<keyword evidence="1" id="KW-0472">Membrane</keyword>
<evidence type="ECO:0000256" key="1">
    <source>
        <dbReference type="SAM" id="Phobius"/>
    </source>
</evidence>
<keyword evidence="3" id="KW-1185">Reference proteome</keyword>
<organism evidence="2 3">
    <name type="scientific">Gordonia terrae NBRC 100016</name>
    <dbReference type="NCBI Taxonomy" id="1089454"/>
    <lineage>
        <taxon>Bacteria</taxon>
        <taxon>Bacillati</taxon>
        <taxon>Actinomycetota</taxon>
        <taxon>Actinomycetes</taxon>
        <taxon>Mycobacteriales</taxon>
        <taxon>Gordoniaceae</taxon>
        <taxon>Gordonia</taxon>
    </lineage>
</organism>
<comment type="caution">
    <text evidence="2">The sequence shown here is derived from an EMBL/GenBank/DDBJ whole genome shotgun (WGS) entry which is preliminary data.</text>
</comment>
<reference evidence="2 3" key="1">
    <citation type="submission" date="2012-02" db="EMBL/GenBank/DDBJ databases">
        <title>Whole genome shotgun sequence of Gordonia terrae NBRC 100016.</title>
        <authorList>
            <person name="Takarada H."/>
            <person name="Hosoyama A."/>
            <person name="Tsuchikane K."/>
            <person name="Katsumata H."/>
            <person name="Yamazaki S."/>
            <person name="Fujita N."/>
        </authorList>
    </citation>
    <scope>NUCLEOTIDE SEQUENCE [LARGE SCALE GENOMIC DNA]</scope>
    <source>
        <strain evidence="2 3">NBRC 100016</strain>
    </source>
</reference>
<keyword evidence="1" id="KW-1133">Transmembrane helix</keyword>
<feature type="transmembrane region" description="Helical" evidence="1">
    <location>
        <begin position="20"/>
        <end position="47"/>
    </location>
</feature>
<sequence>MTGLSRSGPAKRPGRAGVRISLVVLFFEILLILAAVLITWFGVYTLYRLVTDES</sequence>
<gene>
    <name evidence="2" type="ORF">GOTRE_109_00280</name>
</gene>
<dbReference type="EMBL" id="BAFD01000083">
    <property type="protein sequence ID" value="GAB45159.1"/>
    <property type="molecule type" value="Genomic_DNA"/>
</dbReference>
<evidence type="ECO:0000313" key="2">
    <source>
        <dbReference type="EMBL" id="GAB45159.1"/>
    </source>
</evidence>
<accession>A0ABQ0HH05</accession>
<protein>
    <recommendedName>
        <fullName evidence="4">Two-component histidine kinase</fullName>
    </recommendedName>
</protein>
<evidence type="ECO:0000313" key="3">
    <source>
        <dbReference type="Proteomes" id="UP000004881"/>
    </source>
</evidence>
<keyword evidence="1" id="KW-0812">Transmembrane</keyword>
<proteinExistence type="predicted"/>